<dbReference type="GO" id="GO:0042597">
    <property type="term" value="C:periplasmic space"/>
    <property type="evidence" value="ECO:0007669"/>
    <property type="project" value="UniProtKB-SubCell"/>
</dbReference>
<dbReference type="Proteomes" id="UP000273854">
    <property type="component" value="Unassembled WGS sequence"/>
</dbReference>
<dbReference type="PANTHER" id="PTHR30024:SF47">
    <property type="entry name" value="TAURINE-BINDING PERIPLASMIC PROTEIN"/>
    <property type="match status" value="1"/>
</dbReference>
<dbReference type="SUPFAM" id="SSF53850">
    <property type="entry name" value="Periplasmic binding protein-like II"/>
    <property type="match status" value="1"/>
</dbReference>
<name>A0A3M5PBQ5_PSEVI</name>
<accession>A0A3M5PBQ5</accession>
<evidence type="ECO:0000313" key="6">
    <source>
        <dbReference type="Proteomes" id="UP000273854"/>
    </source>
</evidence>
<keyword evidence="3" id="KW-0732">Signal</keyword>
<evidence type="ECO:0000256" key="1">
    <source>
        <dbReference type="ARBA" id="ARBA00004418"/>
    </source>
</evidence>
<evidence type="ECO:0000256" key="3">
    <source>
        <dbReference type="ARBA" id="ARBA00022729"/>
    </source>
</evidence>
<evidence type="ECO:0000256" key="2">
    <source>
        <dbReference type="ARBA" id="ARBA00010742"/>
    </source>
</evidence>
<dbReference type="NCBIfam" id="TIGR03427">
    <property type="entry name" value="ABC_peri_uca"/>
    <property type="match status" value="1"/>
</dbReference>
<evidence type="ECO:0000313" key="5">
    <source>
        <dbReference type="EMBL" id="RMT81991.1"/>
    </source>
</evidence>
<organism evidence="5 6">
    <name type="scientific">Pseudomonas viridiflava</name>
    <name type="common">Phytomonas viridiflava</name>
    <dbReference type="NCBI Taxonomy" id="33069"/>
    <lineage>
        <taxon>Bacteria</taxon>
        <taxon>Pseudomonadati</taxon>
        <taxon>Pseudomonadota</taxon>
        <taxon>Gammaproteobacteria</taxon>
        <taxon>Pseudomonadales</taxon>
        <taxon>Pseudomonadaceae</taxon>
        <taxon>Pseudomonas</taxon>
    </lineage>
</organism>
<feature type="domain" description="SsuA/THI5-like" evidence="4">
    <location>
        <begin position="105"/>
        <end position="285"/>
    </location>
</feature>
<dbReference type="Gene3D" id="3.40.190.10">
    <property type="entry name" value="Periplasmic binding protein-like II"/>
    <property type="match status" value="2"/>
</dbReference>
<comment type="caution">
    <text evidence="5">The sequence shown here is derived from an EMBL/GenBank/DDBJ whole genome shotgun (WGS) entry which is preliminary data.</text>
</comment>
<dbReference type="PANTHER" id="PTHR30024">
    <property type="entry name" value="ALIPHATIC SULFONATES-BINDING PROTEIN-RELATED"/>
    <property type="match status" value="1"/>
</dbReference>
<dbReference type="Pfam" id="PF09084">
    <property type="entry name" value="NMT1"/>
    <property type="match status" value="1"/>
</dbReference>
<evidence type="ECO:0000259" key="4">
    <source>
        <dbReference type="Pfam" id="PF09084"/>
    </source>
</evidence>
<comment type="subcellular location">
    <subcellularLocation>
        <location evidence="1">Periplasm</location>
    </subcellularLocation>
</comment>
<sequence>MPDGKWLVRELATSSRGYTAGQKPGRQDTSGVTLLLAALFTTGDLSMLKSTSRLSGLLCAGLLAALSFSANAAQKDHFNVCWTIYAGWMPWEYAGTQGIVDKWAKKYGIKIDVTQLNDYVESINQYTAGQFDGCTMTNMDALTIPAAGGVESTALIVSDFSNGNDGVVLKGEGKKIADLKGMDVNLVELSVSHYLLARALDSAKLSEKDLKVVNTSDADIAAAFNTDDVQAVTTWNPMLSEIKAKPGVTEVFNSSQIPGEIMDMMVVNTQTLKDNPALGKALTGAWFEVVALMNAKNAQSKAALEHMAKASGTDLAGFQSQLDTTKLFATPKEALEFATSKQLPETMGKVASFSFAHGLLGEGAKDDKAVGMTFANDVTTGDKGNLKLHFDPSYVQMAADGTL</sequence>
<gene>
    <name evidence="5" type="ORF">ALP40_04838</name>
</gene>
<dbReference type="AlphaFoldDB" id="A0A3M5PBQ5"/>
<dbReference type="EMBL" id="RBTP01000031">
    <property type="protein sequence ID" value="RMT81991.1"/>
    <property type="molecule type" value="Genomic_DNA"/>
</dbReference>
<reference evidence="5 6" key="1">
    <citation type="submission" date="2018-08" db="EMBL/GenBank/DDBJ databases">
        <title>Recombination of ecologically and evolutionarily significant loci maintains genetic cohesion in the Pseudomonas syringae species complex.</title>
        <authorList>
            <person name="Dillon M."/>
            <person name="Thakur S."/>
            <person name="Almeida R.N.D."/>
            <person name="Weir B.S."/>
            <person name="Guttman D.S."/>
        </authorList>
    </citation>
    <scope>NUCLEOTIDE SEQUENCE [LARGE SCALE GENOMIC DNA]</scope>
    <source>
        <strain evidence="5 6">ICMP 19473</strain>
    </source>
</reference>
<protein>
    <submittedName>
        <fullName evidence="5">ABC transporter substrate-binding protein</fullName>
    </submittedName>
</protein>
<dbReference type="InterPro" id="IPR017793">
    <property type="entry name" value="ABC_transptr_urea-assoc_sub-bd"/>
</dbReference>
<proteinExistence type="inferred from homology"/>
<comment type="similarity">
    <text evidence="2">Belongs to the bacterial solute-binding protein SsuA/TauA family.</text>
</comment>
<dbReference type="InterPro" id="IPR015168">
    <property type="entry name" value="SsuA/THI5"/>
</dbReference>